<gene>
    <name evidence="2" type="ORF">BECKTC1821D_GA0114238_11813</name>
    <name evidence="1" type="ORF">BECKTC1821E_GA0114239_10956</name>
</gene>
<proteinExistence type="predicted"/>
<accession>A0A450Z1Z0</accession>
<sequence length="73" mass="8378">MQSFNFDLKEFHVPETICHLLKSFNFVVAPFQWSGGKTAEILARLRLGPRRHEMVVGLVYWIFELPTLASASV</sequence>
<organism evidence="1">
    <name type="scientific">Candidatus Kentrum sp. TC</name>
    <dbReference type="NCBI Taxonomy" id="2126339"/>
    <lineage>
        <taxon>Bacteria</taxon>
        <taxon>Pseudomonadati</taxon>
        <taxon>Pseudomonadota</taxon>
        <taxon>Gammaproteobacteria</taxon>
        <taxon>Candidatus Kentrum</taxon>
    </lineage>
</organism>
<evidence type="ECO:0000313" key="1">
    <source>
        <dbReference type="EMBL" id="VFK47833.1"/>
    </source>
</evidence>
<dbReference type="EMBL" id="CAADFT010000095">
    <property type="protein sequence ID" value="VFK47833.1"/>
    <property type="molecule type" value="Genomic_DNA"/>
</dbReference>
<dbReference type="AlphaFoldDB" id="A0A450Z1Z0"/>
<dbReference type="EMBL" id="CAADFS010000181">
    <property type="protein sequence ID" value="VFK52464.1"/>
    <property type="molecule type" value="Genomic_DNA"/>
</dbReference>
<reference evidence="1" key="1">
    <citation type="submission" date="2019-02" db="EMBL/GenBank/DDBJ databases">
        <authorList>
            <person name="Gruber-Vodicka R. H."/>
            <person name="Seah K. B. B."/>
        </authorList>
    </citation>
    <scope>NUCLEOTIDE SEQUENCE</scope>
    <source>
        <strain evidence="2">BECK_BZ123</strain>
        <strain evidence="1">BECK_BZ125</strain>
    </source>
</reference>
<name>A0A450Z1Z0_9GAMM</name>
<evidence type="ECO:0000313" key="2">
    <source>
        <dbReference type="EMBL" id="VFK52464.1"/>
    </source>
</evidence>
<protein>
    <submittedName>
        <fullName evidence="1">Uncharacterized protein</fullName>
    </submittedName>
</protein>